<dbReference type="EMBL" id="BK059091">
    <property type="protein sequence ID" value="DAE28728.1"/>
    <property type="molecule type" value="Genomic_DNA"/>
</dbReference>
<reference evidence="1" key="1">
    <citation type="journal article" date="2021" name="Proc. Natl. Acad. Sci. U.S.A.">
        <title>A Catalog of Tens of Thousands of Viruses from Human Metagenomes Reveals Hidden Associations with Chronic Diseases.</title>
        <authorList>
            <person name="Tisza M.J."/>
            <person name="Buck C.B."/>
        </authorList>
    </citation>
    <scope>NUCLEOTIDE SEQUENCE</scope>
    <source>
        <strain evidence="1">CtmTa7</strain>
    </source>
</reference>
<evidence type="ECO:0000313" key="1">
    <source>
        <dbReference type="EMBL" id="DAE28728.1"/>
    </source>
</evidence>
<organism evidence="1">
    <name type="scientific">virus sp. ctmTa7</name>
    <dbReference type="NCBI Taxonomy" id="2828255"/>
    <lineage>
        <taxon>Viruses</taxon>
    </lineage>
</organism>
<sequence>MFCIGCKEADSCSSSTFNIPMPDNVKPPKNSIPTAAEAKNVTELAIENSITKQLEELSFKINTAIHKGKYDITNDGILDLEVKRRLEDLGYNITIGNQYNESYYTISWKG</sequence>
<proteinExistence type="predicted"/>
<name>A0A8S5RBH5_9VIRU</name>
<protein>
    <submittedName>
        <fullName evidence="1">Uncharacterized protein</fullName>
    </submittedName>
</protein>
<accession>A0A8S5RBH5</accession>